<accession>A0A318EQF2</accession>
<protein>
    <submittedName>
        <fullName evidence="1">Uncharacterized protein</fullName>
    </submittedName>
</protein>
<dbReference type="RefSeq" id="WP_110292106.1">
    <property type="nucleotide sequence ID" value="NZ_QICS01000043.1"/>
</dbReference>
<comment type="caution">
    <text evidence="1">The sequence shown here is derived from an EMBL/GenBank/DDBJ whole genome shotgun (WGS) entry which is preliminary data.</text>
</comment>
<organism evidence="1 2">
    <name type="scientific">Lachnotalea glycerini</name>
    <dbReference type="NCBI Taxonomy" id="1763509"/>
    <lineage>
        <taxon>Bacteria</taxon>
        <taxon>Bacillati</taxon>
        <taxon>Bacillota</taxon>
        <taxon>Clostridia</taxon>
        <taxon>Lachnospirales</taxon>
        <taxon>Lachnospiraceae</taxon>
        <taxon>Lachnotalea</taxon>
    </lineage>
</organism>
<name>A0A318EQF2_9FIRM</name>
<sequence length="169" mass="20153">MSYEINVIVVNQKEAVKYTKKSSIILQNEKDNSEEMKRYFEIWPYFSQTPGILYTLVQEMEEDYFSSFPICDSIFDRNEDELSLPYWIDNTEIIENLTPLLIKQNVMSEFVEIIRFLVESSPIKTIMFHTRYQGGDYEIICGVINIEEFFSMLQNEKILFNVCYIIRKD</sequence>
<dbReference type="AlphaFoldDB" id="A0A318EQF2"/>
<proteinExistence type="predicted"/>
<dbReference type="Proteomes" id="UP000247523">
    <property type="component" value="Unassembled WGS sequence"/>
</dbReference>
<evidence type="ECO:0000313" key="1">
    <source>
        <dbReference type="EMBL" id="PXV83877.1"/>
    </source>
</evidence>
<reference evidence="1 2" key="1">
    <citation type="submission" date="2018-05" db="EMBL/GenBank/DDBJ databases">
        <title>Genomic Encyclopedia of Type Strains, Phase IV (KMG-IV): sequencing the most valuable type-strain genomes for metagenomic binning, comparative biology and taxonomic classification.</title>
        <authorList>
            <person name="Goeker M."/>
        </authorList>
    </citation>
    <scope>NUCLEOTIDE SEQUENCE [LARGE SCALE GENOMIC DNA]</scope>
    <source>
        <strain evidence="1 2">DSM 28816</strain>
    </source>
</reference>
<evidence type="ECO:0000313" key="2">
    <source>
        <dbReference type="Proteomes" id="UP000247523"/>
    </source>
</evidence>
<dbReference type="EMBL" id="QICS01000043">
    <property type="protein sequence ID" value="PXV83877.1"/>
    <property type="molecule type" value="Genomic_DNA"/>
</dbReference>
<gene>
    <name evidence="1" type="ORF">C8E03_1432</name>
</gene>